<evidence type="ECO:0000313" key="4">
    <source>
        <dbReference type="Proteomes" id="UP000255277"/>
    </source>
</evidence>
<protein>
    <submittedName>
        <fullName evidence="3">Uncharacterized conserved protein</fullName>
    </submittedName>
</protein>
<dbReference type="GeneID" id="93846459"/>
<proteinExistence type="predicted"/>
<dbReference type="AlphaFoldDB" id="A0A0D0SK02"/>
<dbReference type="InterPro" id="IPR010693">
    <property type="entry name" value="Divergent_4Fe-4S_mono-cluster"/>
</dbReference>
<evidence type="ECO:0000313" key="3">
    <source>
        <dbReference type="EMBL" id="SUM31103.1"/>
    </source>
</evidence>
<feature type="domain" description="Divergent 4Fe-4S mono-cluster" evidence="1">
    <location>
        <begin position="5"/>
        <end position="67"/>
    </location>
</feature>
<accession>A0A0D0SK02</accession>
<sequence length="127" mass="14595">MRKTYNGKKIDVSFDAKRCIHAAECVKNLPKVFDTKKRPWINTSNADVDSIVRVVEMCPSGALEYDRKDGHSNECHNQNVISVGENNEIYIKGNFTFKYKNEAYSLNRAIFKGQSGEDEYPFYTLDD</sequence>
<gene>
    <name evidence="3" type="ORF">NCTC12195_00509</name>
    <name evidence="2" type="ORF">SGA02_22040</name>
</gene>
<name>A0A0D0SK02_STAGA</name>
<dbReference type="SUPFAM" id="SSF54862">
    <property type="entry name" value="4Fe-4S ferredoxins"/>
    <property type="match status" value="1"/>
</dbReference>
<dbReference type="EMBL" id="BKAX01000006">
    <property type="protein sequence ID" value="GEQ06376.1"/>
    <property type="molecule type" value="Genomic_DNA"/>
</dbReference>
<dbReference type="EMBL" id="UHDK01000001">
    <property type="protein sequence ID" value="SUM31103.1"/>
    <property type="molecule type" value="Genomic_DNA"/>
</dbReference>
<keyword evidence="5" id="KW-1185">Reference proteome</keyword>
<evidence type="ECO:0000313" key="5">
    <source>
        <dbReference type="Proteomes" id="UP000321057"/>
    </source>
</evidence>
<dbReference type="RefSeq" id="WP_042737724.1">
    <property type="nucleotide sequence ID" value="NZ_BKAX01000006.1"/>
</dbReference>
<dbReference type="Proteomes" id="UP000321057">
    <property type="component" value="Unassembled WGS sequence"/>
</dbReference>
<organism evidence="3 4">
    <name type="scientific">Staphylococcus gallinarum</name>
    <dbReference type="NCBI Taxonomy" id="1293"/>
    <lineage>
        <taxon>Bacteria</taxon>
        <taxon>Bacillati</taxon>
        <taxon>Bacillota</taxon>
        <taxon>Bacilli</taxon>
        <taxon>Bacillales</taxon>
        <taxon>Staphylococcaceae</taxon>
        <taxon>Staphylococcus</taxon>
    </lineage>
</organism>
<dbReference type="Pfam" id="PF06902">
    <property type="entry name" value="Fer4_19"/>
    <property type="match status" value="1"/>
</dbReference>
<reference evidence="3 4" key="1">
    <citation type="submission" date="2018-06" db="EMBL/GenBank/DDBJ databases">
        <authorList>
            <consortium name="Pathogen Informatics"/>
            <person name="Doyle S."/>
        </authorList>
    </citation>
    <scope>NUCLEOTIDE SEQUENCE [LARGE SCALE GENOMIC DNA]</scope>
    <source>
        <strain evidence="3 4">NCTC12195</strain>
    </source>
</reference>
<dbReference type="OrthoDB" id="9793389at2"/>
<evidence type="ECO:0000313" key="2">
    <source>
        <dbReference type="EMBL" id="GEQ06376.1"/>
    </source>
</evidence>
<evidence type="ECO:0000259" key="1">
    <source>
        <dbReference type="Pfam" id="PF06902"/>
    </source>
</evidence>
<dbReference type="Gene3D" id="3.30.70.20">
    <property type="match status" value="1"/>
</dbReference>
<dbReference type="Proteomes" id="UP000255277">
    <property type="component" value="Unassembled WGS sequence"/>
</dbReference>
<reference evidence="2 5" key="2">
    <citation type="submission" date="2019-07" db="EMBL/GenBank/DDBJ databases">
        <title>Whole genome shotgun sequence of Staphylococcus gallinarum NBRC 109767.</title>
        <authorList>
            <person name="Hosoyama A."/>
            <person name="Uohara A."/>
            <person name="Ohji S."/>
            <person name="Ichikawa N."/>
        </authorList>
    </citation>
    <scope>NUCLEOTIDE SEQUENCE [LARGE SCALE GENOMIC DNA]</scope>
    <source>
        <strain evidence="2 5">NBRC 109767</strain>
    </source>
</reference>
<dbReference type="STRING" id="1293.SH09_00860"/>